<feature type="signal peptide" evidence="1">
    <location>
        <begin position="1"/>
        <end position="24"/>
    </location>
</feature>
<dbReference type="InterPro" id="IPR013737">
    <property type="entry name" value="Bac_rhamnosid_N"/>
</dbReference>
<evidence type="ECO:0000259" key="3">
    <source>
        <dbReference type="Pfam" id="PF17389"/>
    </source>
</evidence>
<feature type="domain" description="Alpha-L-rhamnosidase C-terminal" evidence="4">
    <location>
        <begin position="680"/>
        <end position="744"/>
    </location>
</feature>
<proteinExistence type="predicted"/>
<dbReference type="InterPro" id="IPR035398">
    <property type="entry name" value="Bac_rhamnosid_C"/>
</dbReference>
<dbReference type="Pfam" id="PF17390">
    <property type="entry name" value="Bac_rhamnosid_C"/>
    <property type="match status" value="1"/>
</dbReference>
<reference evidence="5 6" key="1">
    <citation type="submission" date="2022-01" db="EMBL/GenBank/DDBJ databases">
        <title>Paraglaciecola sp. G1-23.</title>
        <authorList>
            <person name="Jin M.S."/>
            <person name="Han D.M."/>
            <person name="Kim H.M."/>
            <person name="Jeon C.O."/>
        </authorList>
    </citation>
    <scope>NUCLEOTIDE SEQUENCE [LARGE SCALE GENOMIC DNA]</scope>
    <source>
        <strain evidence="5 6">G1-23</strain>
    </source>
</reference>
<dbReference type="SUPFAM" id="SSF49785">
    <property type="entry name" value="Galactose-binding domain-like"/>
    <property type="match status" value="1"/>
</dbReference>
<dbReference type="InterPro" id="IPR012341">
    <property type="entry name" value="6hp_glycosidase-like_sf"/>
</dbReference>
<dbReference type="InterPro" id="IPR008928">
    <property type="entry name" value="6-hairpin_glycosidase_sf"/>
</dbReference>
<dbReference type="RefSeq" id="WP_235312927.1">
    <property type="nucleotide sequence ID" value="NZ_JAKGAS010000006.1"/>
</dbReference>
<evidence type="ECO:0000259" key="2">
    <source>
        <dbReference type="Pfam" id="PF08531"/>
    </source>
</evidence>
<dbReference type="SUPFAM" id="SSF48208">
    <property type="entry name" value="Six-hairpin glycosidases"/>
    <property type="match status" value="1"/>
</dbReference>
<organism evidence="5 6">
    <name type="scientific">Paraglaciecola algarum</name>
    <dbReference type="NCBI Taxonomy" id="3050085"/>
    <lineage>
        <taxon>Bacteria</taxon>
        <taxon>Pseudomonadati</taxon>
        <taxon>Pseudomonadota</taxon>
        <taxon>Gammaproteobacteria</taxon>
        <taxon>Alteromonadales</taxon>
        <taxon>Alteromonadaceae</taxon>
        <taxon>Paraglaciecola</taxon>
    </lineage>
</organism>
<keyword evidence="6" id="KW-1185">Reference proteome</keyword>
<accession>A0ABS9D921</accession>
<name>A0ABS9D921_9ALTE</name>
<feature type="domain" description="Alpha-L-rhamnosidase six-hairpin glycosidase" evidence="3">
    <location>
        <begin position="361"/>
        <end position="604"/>
    </location>
</feature>
<dbReference type="PANTHER" id="PTHR34987">
    <property type="entry name" value="C, PUTATIVE (AFU_ORTHOLOGUE AFUA_3G02880)-RELATED"/>
    <property type="match status" value="1"/>
</dbReference>
<dbReference type="Pfam" id="PF08531">
    <property type="entry name" value="Bac_rhamnosid_N"/>
    <property type="match status" value="1"/>
</dbReference>
<dbReference type="InterPro" id="IPR008979">
    <property type="entry name" value="Galactose-bd-like_sf"/>
</dbReference>
<gene>
    <name evidence="5" type="ORF">L0668_12270</name>
</gene>
<evidence type="ECO:0000259" key="4">
    <source>
        <dbReference type="Pfam" id="PF17390"/>
    </source>
</evidence>
<evidence type="ECO:0000256" key="1">
    <source>
        <dbReference type="SAM" id="SignalP"/>
    </source>
</evidence>
<dbReference type="Proteomes" id="UP001521137">
    <property type="component" value="Unassembled WGS sequence"/>
</dbReference>
<dbReference type="EMBL" id="JAKGAS010000006">
    <property type="protein sequence ID" value="MCF2948887.1"/>
    <property type="molecule type" value="Genomic_DNA"/>
</dbReference>
<feature type="domain" description="Bacterial alpha-L-rhamnosidase N-terminal" evidence="2">
    <location>
        <begin position="69"/>
        <end position="236"/>
    </location>
</feature>
<dbReference type="Gene3D" id="2.60.420.10">
    <property type="entry name" value="Maltose phosphorylase, domain 3"/>
    <property type="match status" value="1"/>
</dbReference>
<feature type="chain" id="PRO_5047213957" evidence="1">
    <location>
        <begin position="25"/>
        <end position="800"/>
    </location>
</feature>
<dbReference type="PANTHER" id="PTHR34987:SF2">
    <property type="entry name" value="B, PUTATIVE (AFU_ORTHOLOGUE AFUA_7G05040)-RELATED"/>
    <property type="match status" value="1"/>
</dbReference>
<comment type="caution">
    <text evidence="5">The sequence shown here is derived from an EMBL/GenBank/DDBJ whole genome shotgun (WGS) entry which is preliminary data.</text>
</comment>
<evidence type="ECO:0000313" key="5">
    <source>
        <dbReference type="EMBL" id="MCF2948887.1"/>
    </source>
</evidence>
<dbReference type="Gene3D" id="1.50.10.10">
    <property type="match status" value="1"/>
</dbReference>
<dbReference type="InterPro" id="IPR035396">
    <property type="entry name" value="Bac_rhamnosid6H"/>
</dbReference>
<evidence type="ECO:0000313" key="6">
    <source>
        <dbReference type="Proteomes" id="UP001521137"/>
    </source>
</evidence>
<keyword evidence="1" id="KW-0732">Signal</keyword>
<protein>
    <submittedName>
        <fullName evidence="5">Alpha-L-rhamnosidase N-terminal domain-containing protein</fullName>
    </submittedName>
</protein>
<dbReference type="Gene3D" id="2.60.120.260">
    <property type="entry name" value="Galactose-binding domain-like"/>
    <property type="match status" value="1"/>
</dbReference>
<sequence length="800" mass="91053">MNIFKFHWLFYLSFSIFFTSLASAADSGLKTENSVSWTANWIWSNERASIPNTWVAFRKEVTVDQLSDKAVAYISAETKYWLWINGELVVFEGGFTGGPSPVKSSPRVDNYAIASNKYYDTVDIGKYLKKGKNTIAALTWYWGDNGTKGTHISAISGGFLFQAEVGKQTIVSDKSWKAINHAAYQRDFIKTNPIRIAAWSVKYDASQAMGDWTKQAWYMPGFDDSQWKEPTTKRFPPREPFFGLFPSEIPPFTNYGLANCTNYPDSKFPFVSDGKKIKCQLDFNKNYTPYFDIEAEAGQKIKVESNMTRSGIDTFYTTKQGRQQFESYSWTNGRIIEYTIPKGVTVHALKYRWTGVGTAPGHFESDDDWYSRIWQMAENTLYICARDNFMDTPDRERGLWIGDVADQASYLFYSMDKPGRDLLKKAIKVTMAFSDSESGIFAGLGPGRFRELPAQSLQFIEQGVWHYYYNTGDKETLAYAYPYVHKYLTLWDIKENGLATFRAGAWKWTDWGPQDTIDYDAIQNALYYNALVSARKMALALGDSAHITMYEQRIASIKDAYQKYYWQDGFYSSNPKKFKDDRANAIAILFGLAKPEQHQKIVDNVLVPNHFASPHFEWMVYNAMAIAGRYDDALARMKTRYAKQVDNPKLSTLAEYLPSGGTENHAWNAPATILSQYIAGIAPTSVAWKAYQIMPNMAHMKVLKQQVPSVQGDIDFKIQRDDKQITMTLDSPAKTTALVGIPKQYFDIKNVSINGASVWQKSISLGSNPKQMNGIKFVGEDDKYLKFEFAAGIWMIQANQ</sequence>
<dbReference type="Pfam" id="PF17389">
    <property type="entry name" value="Bac_rhamnosid6H"/>
    <property type="match status" value="1"/>
</dbReference>